<organism evidence="1 2">
    <name type="scientific">Nepenthes gracilis</name>
    <name type="common">Slender pitcher plant</name>
    <dbReference type="NCBI Taxonomy" id="150966"/>
    <lineage>
        <taxon>Eukaryota</taxon>
        <taxon>Viridiplantae</taxon>
        <taxon>Streptophyta</taxon>
        <taxon>Embryophyta</taxon>
        <taxon>Tracheophyta</taxon>
        <taxon>Spermatophyta</taxon>
        <taxon>Magnoliopsida</taxon>
        <taxon>eudicotyledons</taxon>
        <taxon>Gunneridae</taxon>
        <taxon>Pentapetalae</taxon>
        <taxon>Caryophyllales</taxon>
        <taxon>Nepenthaceae</taxon>
        <taxon>Nepenthes</taxon>
    </lineage>
</organism>
<reference evidence="1" key="1">
    <citation type="submission" date="2023-05" db="EMBL/GenBank/DDBJ databases">
        <title>Nepenthes gracilis genome sequencing.</title>
        <authorList>
            <person name="Fukushima K."/>
        </authorList>
    </citation>
    <scope>NUCLEOTIDE SEQUENCE</scope>
    <source>
        <strain evidence="1">SING2019-196</strain>
    </source>
</reference>
<keyword evidence="2" id="KW-1185">Reference proteome</keyword>
<dbReference type="AlphaFoldDB" id="A0AAD3Y007"/>
<name>A0AAD3Y007_NEPGR</name>
<dbReference type="Proteomes" id="UP001279734">
    <property type="component" value="Unassembled WGS sequence"/>
</dbReference>
<dbReference type="EMBL" id="BSYO01000024">
    <property type="protein sequence ID" value="GMH22126.1"/>
    <property type="molecule type" value="Genomic_DNA"/>
</dbReference>
<comment type="caution">
    <text evidence="1">The sequence shown here is derived from an EMBL/GenBank/DDBJ whole genome shotgun (WGS) entry which is preliminary data.</text>
</comment>
<sequence length="69" mass="7519">MCEVLLFGIACCQVFIQVGVALLGAIDPGCGGSFLRFLPMHEVRKFLEFEDSVVGCVNAHWFALGARKT</sequence>
<evidence type="ECO:0000313" key="2">
    <source>
        <dbReference type="Proteomes" id="UP001279734"/>
    </source>
</evidence>
<accession>A0AAD3Y007</accession>
<evidence type="ECO:0000313" key="1">
    <source>
        <dbReference type="EMBL" id="GMH22126.1"/>
    </source>
</evidence>
<proteinExistence type="predicted"/>
<gene>
    <name evidence="1" type="ORF">Nepgr_023969</name>
</gene>
<protein>
    <submittedName>
        <fullName evidence="1">Uncharacterized protein</fullName>
    </submittedName>
</protein>